<dbReference type="Proteomes" id="UP001500367">
    <property type="component" value="Unassembled WGS sequence"/>
</dbReference>
<keyword evidence="3" id="KW-1185">Reference proteome</keyword>
<dbReference type="PANTHER" id="PTHR22916:SF3">
    <property type="entry name" value="UDP-GLCNAC:BETAGAL BETA-1,3-N-ACETYLGLUCOSAMINYLTRANSFERASE-LIKE PROTEIN 1"/>
    <property type="match status" value="1"/>
</dbReference>
<evidence type="ECO:0000313" key="3">
    <source>
        <dbReference type="Proteomes" id="UP001500367"/>
    </source>
</evidence>
<organism evidence="2 3">
    <name type="scientific">Flavobacterium cheonanense</name>
    <dbReference type="NCBI Taxonomy" id="706183"/>
    <lineage>
        <taxon>Bacteria</taxon>
        <taxon>Pseudomonadati</taxon>
        <taxon>Bacteroidota</taxon>
        <taxon>Flavobacteriia</taxon>
        <taxon>Flavobacteriales</taxon>
        <taxon>Flavobacteriaceae</taxon>
        <taxon>Flavobacterium</taxon>
    </lineage>
</organism>
<dbReference type="InterPro" id="IPR029044">
    <property type="entry name" value="Nucleotide-diphossugar_trans"/>
</dbReference>
<dbReference type="SUPFAM" id="SSF53448">
    <property type="entry name" value="Nucleotide-diphospho-sugar transferases"/>
    <property type="match status" value="1"/>
</dbReference>
<protein>
    <recommendedName>
        <fullName evidence="1">Glycosyltransferase 2-like domain-containing protein</fullName>
    </recommendedName>
</protein>
<evidence type="ECO:0000313" key="2">
    <source>
        <dbReference type="EMBL" id="GAA4076190.1"/>
    </source>
</evidence>
<dbReference type="EMBL" id="BAABCT010000006">
    <property type="protein sequence ID" value="GAA4076190.1"/>
    <property type="molecule type" value="Genomic_DNA"/>
</dbReference>
<gene>
    <name evidence="2" type="ORF">GCM10022389_22500</name>
</gene>
<dbReference type="PANTHER" id="PTHR22916">
    <property type="entry name" value="GLYCOSYLTRANSFERASE"/>
    <property type="match status" value="1"/>
</dbReference>
<dbReference type="Gene3D" id="3.90.550.10">
    <property type="entry name" value="Spore Coat Polysaccharide Biosynthesis Protein SpsA, Chain A"/>
    <property type="match status" value="1"/>
</dbReference>
<feature type="domain" description="Glycosyltransferase 2-like" evidence="1">
    <location>
        <begin position="10"/>
        <end position="171"/>
    </location>
</feature>
<dbReference type="InterPro" id="IPR001173">
    <property type="entry name" value="Glyco_trans_2-like"/>
</dbReference>
<comment type="caution">
    <text evidence="2">The sequence shown here is derived from an EMBL/GenBank/DDBJ whole genome shotgun (WGS) entry which is preliminary data.</text>
</comment>
<reference evidence="3" key="1">
    <citation type="journal article" date="2019" name="Int. J. Syst. Evol. Microbiol.">
        <title>The Global Catalogue of Microorganisms (GCM) 10K type strain sequencing project: providing services to taxonomists for standard genome sequencing and annotation.</title>
        <authorList>
            <consortium name="The Broad Institute Genomics Platform"/>
            <consortium name="The Broad Institute Genome Sequencing Center for Infectious Disease"/>
            <person name="Wu L."/>
            <person name="Ma J."/>
        </authorList>
    </citation>
    <scope>NUCLEOTIDE SEQUENCE [LARGE SCALE GENOMIC DNA]</scope>
    <source>
        <strain evidence="3">JCM 17069</strain>
    </source>
</reference>
<sequence length="293" mass="34212">MELNKNYLVSVIIPTYNRDEFLEDAINSVVNQTYKNIEILVIDDGSSRKYAEAICNKFENCKYFYKVNGGISSARNFGIQNATGDFIAFLDDDDLFMPEKIEKQIAILINNLDVDCVHSSAAIIDENGIVTGETIGAAVNKANSRSGYVFWNALGNWCIKSPTPLFRKKVFDKLQFDEQLVVGEDLDFYQRMFYFYKIYYINEPLSYYRDCNSISRLSKNEEKYIGIERRFFENFLKMGIKNPFTLYKIAVKLARTGIRNRNIFYKDDKVIISKWKIFLNPFYYLKNLNNLKN</sequence>
<dbReference type="RefSeq" id="WP_344816808.1">
    <property type="nucleotide sequence ID" value="NZ_BAABCT010000006.1"/>
</dbReference>
<proteinExistence type="predicted"/>
<dbReference type="Pfam" id="PF00535">
    <property type="entry name" value="Glycos_transf_2"/>
    <property type="match status" value="1"/>
</dbReference>
<accession>A0ABP7VZI9</accession>
<evidence type="ECO:0000259" key="1">
    <source>
        <dbReference type="Pfam" id="PF00535"/>
    </source>
</evidence>
<name>A0ABP7VZI9_9FLAO</name>